<dbReference type="AlphaFoldDB" id="A0A1I7V3U2"/>
<organism evidence="2 3">
    <name type="scientific">Caenorhabditis tropicalis</name>
    <dbReference type="NCBI Taxonomy" id="1561998"/>
    <lineage>
        <taxon>Eukaryota</taxon>
        <taxon>Metazoa</taxon>
        <taxon>Ecdysozoa</taxon>
        <taxon>Nematoda</taxon>
        <taxon>Chromadorea</taxon>
        <taxon>Rhabditida</taxon>
        <taxon>Rhabditina</taxon>
        <taxon>Rhabditomorpha</taxon>
        <taxon>Rhabditoidea</taxon>
        <taxon>Rhabditidae</taxon>
        <taxon>Peloderinae</taxon>
        <taxon>Caenorhabditis</taxon>
    </lineage>
</organism>
<evidence type="ECO:0000256" key="1">
    <source>
        <dbReference type="SAM" id="MobiDB-lite"/>
    </source>
</evidence>
<reference evidence="3" key="1">
    <citation type="submission" date="2016-11" db="UniProtKB">
        <authorList>
            <consortium name="WormBaseParasite"/>
        </authorList>
    </citation>
    <scope>IDENTIFICATION</scope>
</reference>
<evidence type="ECO:0000313" key="3">
    <source>
        <dbReference type="WBParaSite" id="Csp11.Scaffold630.g22117.t1"/>
    </source>
</evidence>
<name>A0A1I7V3U2_9PELO</name>
<accession>A0A1I7V3U2</accession>
<dbReference type="WBParaSite" id="Csp11.Scaffold630.g22117.t1">
    <property type="protein sequence ID" value="Csp11.Scaffold630.g22117.t1"/>
    <property type="gene ID" value="Csp11.Scaffold630.g22117"/>
</dbReference>
<dbReference type="Proteomes" id="UP000095282">
    <property type="component" value="Unplaced"/>
</dbReference>
<sequence length="144" mass="17117">METFWRAIKENEYLKDRLSEALANRQEYWRGKEVNKKWLKKRRQPARVRERGSARTPRDIWDSRREKDNFSGFTRELCGDTNRMFHSGCNHHQLDSNSIPPNPKIDIALRRAFKSTNASQESYVEAHIGEHFLDSGISERLRKK</sequence>
<protein>
    <submittedName>
        <fullName evidence="3">MADF domain-containing protein</fullName>
    </submittedName>
</protein>
<keyword evidence="2" id="KW-1185">Reference proteome</keyword>
<feature type="compositionally biased region" description="Basic and acidic residues" evidence="1">
    <location>
        <begin position="47"/>
        <end position="60"/>
    </location>
</feature>
<proteinExistence type="predicted"/>
<evidence type="ECO:0000313" key="2">
    <source>
        <dbReference type="Proteomes" id="UP000095282"/>
    </source>
</evidence>
<feature type="region of interest" description="Disordered" evidence="1">
    <location>
        <begin position="40"/>
        <end position="60"/>
    </location>
</feature>